<accession>A0A4R2QKR2</accession>
<protein>
    <submittedName>
        <fullName evidence="1">Uncharacterized protein</fullName>
    </submittedName>
</protein>
<dbReference type="EMBL" id="SLXQ01000009">
    <property type="protein sequence ID" value="TCP49364.1"/>
    <property type="molecule type" value="Genomic_DNA"/>
</dbReference>
<comment type="caution">
    <text evidence="1">The sequence shown here is derived from an EMBL/GenBank/DDBJ whole genome shotgun (WGS) entry which is preliminary data.</text>
</comment>
<keyword evidence="2" id="KW-1185">Reference proteome</keyword>
<dbReference type="Proteomes" id="UP000294911">
    <property type="component" value="Unassembled WGS sequence"/>
</dbReference>
<reference evidence="1 2" key="1">
    <citation type="submission" date="2019-03" db="EMBL/GenBank/DDBJ databases">
        <title>Genomic Encyclopedia of Type Strains, Phase IV (KMG-IV): sequencing the most valuable type-strain genomes for metagenomic binning, comparative biology and taxonomic classification.</title>
        <authorList>
            <person name="Goeker M."/>
        </authorList>
    </citation>
    <scope>NUCLEOTIDE SEQUENCE [LARGE SCALE GENOMIC DNA]</scope>
    <source>
        <strain evidence="1 2">DSM 45765</strain>
    </source>
</reference>
<organism evidence="1 2">
    <name type="scientific">Tamaricihabitans halophyticus</name>
    <dbReference type="NCBI Taxonomy" id="1262583"/>
    <lineage>
        <taxon>Bacteria</taxon>
        <taxon>Bacillati</taxon>
        <taxon>Actinomycetota</taxon>
        <taxon>Actinomycetes</taxon>
        <taxon>Pseudonocardiales</taxon>
        <taxon>Pseudonocardiaceae</taxon>
        <taxon>Tamaricihabitans</taxon>
    </lineage>
</organism>
<evidence type="ECO:0000313" key="1">
    <source>
        <dbReference type="EMBL" id="TCP49364.1"/>
    </source>
</evidence>
<evidence type="ECO:0000313" key="2">
    <source>
        <dbReference type="Proteomes" id="UP000294911"/>
    </source>
</evidence>
<name>A0A4R2QKR2_9PSEU</name>
<proteinExistence type="predicted"/>
<sequence length="34" mass="4037">MTYITLIRVIYIRVIPTVILRIEISSISGIKFQW</sequence>
<dbReference type="AlphaFoldDB" id="A0A4R2QKR2"/>
<gene>
    <name evidence="1" type="ORF">EV191_109186</name>
</gene>